<name>A0A0W0FN93_MONRR</name>
<evidence type="ECO:0000313" key="1">
    <source>
        <dbReference type="EMBL" id="KTB37730.1"/>
    </source>
</evidence>
<dbReference type="Proteomes" id="UP000054988">
    <property type="component" value="Unassembled WGS sequence"/>
</dbReference>
<accession>A0A0W0FN93</accession>
<comment type="caution">
    <text evidence="1">The sequence shown here is derived from an EMBL/GenBank/DDBJ whole genome shotgun (WGS) entry which is preliminary data.</text>
</comment>
<organism evidence="1 2">
    <name type="scientific">Moniliophthora roreri</name>
    <name type="common">Frosty pod rot fungus</name>
    <name type="synonym">Monilia roreri</name>
    <dbReference type="NCBI Taxonomy" id="221103"/>
    <lineage>
        <taxon>Eukaryota</taxon>
        <taxon>Fungi</taxon>
        <taxon>Dikarya</taxon>
        <taxon>Basidiomycota</taxon>
        <taxon>Agaricomycotina</taxon>
        <taxon>Agaricomycetes</taxon>
        <taxon>Agaricomycetidae</taxon>
        <taxon>Agaricales</taxon>
        <taxon>Marasmiineae</taxon>
        <taxon>Marasmiaceae</taxon>
        <taxon>Moniliophthora</taxon>
    </lineage>
</organism>
<gene>
    <name evidence="1" type="ORF">WG66_9701</name>
</gene>
<dbReference type="AlphaFoldDB" id="A0A0W0FN93"/>
<proteinExistence type="predicted"/>
<protein>
    <submittedName>
        <fullName evidence="1">Uncharacterized protein</fullName>
    </submittedName>
</protein>
<evidence type="ECO:0000313" key="2">
    <source>
        <dbReference type="Proteomes" id="UP000054988"/>
    </source>
</evidence>
<dbReference type="EMBL" id="LATX01001825">
    <property type="protein sequence ID" value="KTB37730.1"/>
    <property type="molecule type" value="Genomic_DNA"/>
</dbReference>
<reference evidence="1 2" key="1">
    <citation type="submission" date="2015-12" db="EMBL/GenBank/DDBJ databases">
        <title>Draft genome sequence of Moniliophthora roreri, the causal agent of frosty pod rot of cacao.</title>
        <authorList>
            <person name="Aime M.C."/>
            <person name="Diaz-Valderrama J.R."/>
            <person name="Kijpornyongpan T."/>
            <person name="Phillips-Mora W."/>
        </authorList>
    </citation>
    <scope>NUCLEOTIDE SEQUENCE [LARGE SCALE GENOMIC DNA]</scope>
    <source>
        <strain evidence="1 2">MCA 2952</strain>
    </source>
</reference>
<sequence>MSPTHTSEQNRIVDLMTRRFVDVPTLGPHHVICLACNQRISLHPDMRYNLTNWVSHAEACNNVQGGTSSTMKTKDRLKLLKETDLDQLSQEYHQHRGLHNPKYKEVALILEQYRIQLVMEIEARRRQNEKPEYYPPLSMAFATHAATQGTPTGTSLSGRVARGVRELRHLF</sequence>